<proteinExistence type="predicted"/>
<dbReference type="OrthoDB" id="10265068at2759"/>
<feature type="compositionally biased region" description="Basic and acidic residues" evidence="1">
    <location>
        <begin position="438"/>
        <end position="456"/>
    </location>
</feature>
<reference evidence="3 4" key="1">
    <citation type="submission" date="2020-04" db="EMBL/GenBank/DDBJ databases">
        <authorList>
            <person name="Alioto T."/>
            <person name="Alioto T."/>
            <person name="Gomez Garrido J."/>
        </authorList>
    </citation>
    <scope>NUCLEOTIDE SEQUENCE [LARGE SCALE GENOMIC DNA]</scope>
</reference>
<dbReference type="PROSITE" id="PS50982">
    <property type="entry name" value="MBD"/>
    <property type="match status" value="1"/>
</dbReference>
<feature type="domain" description="MBD" evidence="2">
    <location>
        <begin position="15"/>
        <end position="87"/>
    </location>
</feature>
<evidence type="ECO:0000313" key="3">
    <source>
        <dbReference type="EMBL" id="CAB3365841.1"/>
    </source>
</evidence>
<dbReference type="EMBL" id="CADEPI010000022">
    <property type="protein sequence ID" value="CAB3365841.1"/>
    <property type="molecule type" value="Genomic_DNA"/>
</dbReference>
<feature type="compositionally biased region" description="Basic and acidic residues" evidence="1">
    <location>
        <begin position="526"/>
        <end position="540"/>
    </location>
</feature>
<evidence type="ECO:0000313" key="4">
    <source>
        <dbReference type="Proteomes" id="UP000494165"/>
    </source>
</evidence>
<name>A0A8S1CEK6_9INSE</name>
<sequence length="759" mass="86107">MSRRLRLSQQLIHFIAVGFSRSLHITKKWRKLVTRNRGITKGEVDVYVFSPDGTRFRSKVELRDYLRDYKGGMPNVEEAFKKPAYARRHKLIKSGTLRKNLEQMQLVFKGEDTYQLANHKGKKLSTKQVDKLAGEVGWGIAKVKLKLMDSSNLASKDRTAIKQEVSASCAVEKGMRQDGVKKEVANNSHAEIPKLGNAGLQLKRLHGTEDPSVGFWNLDQVVKKETKEFSLTETGFMTQEELDALLAHRNNFEMELVDSNIFANLEDFSGGVEVQTSVVVNGDEQFVIVELPSLPEGEDISSGSANDTSHQSEIADETENEAGKLETEQLEKTEEEGTANAEQLVTKSKNEPSKKIRRASIDHSKCDFRYNSPLEIKEVISEDDESKPDKVKRKIDVFRVTDAKEKSASDLLTSYLYNQEYLQVKGKSKITNADIRKEDKDKKKAEWNMRDEPTPKERRKFGCRLGYRSRSGHNSSQVSAEVADTNDGKSRKLKHGSSQNLVSKKHDDPKVDNDRVVQNGKFHPSSKSDHTKLAQEEGLKKQVGVGAGKKSGRSRSEDHKTKARPNTPKTRVKVEGGTERHFLDIQIQIPLKSPFNLIYESLATQPWKVIVSSYLVSRLNASKGYCIVLKFFDEFSSLDEMENVEALLNFFTGKRTIPVAERVAQELRLIAETLKDKSVTSLMDVPCIEKYTIEVFQIFCVGDWTKIQPESYDLECYVEWRRQQQLTVCFRTPLESGSFKEGSKKYIHFGLEKVHSYDG</sequence>
<organism evidence="3 4">
    <name type="scientific">Cloeon dipterum</name>
    <dbReference type="NCBI Taxonomy" id="197152"/>
    <lineage>
        <taxon>Eukaryota</taxon>
        <taxon>Metazoa</taxon>
        <taxon>Ecdysozoa</taxon>
        <taxon>Arthropoda</taxon>
        <taxon>Hexapoda</taxon>
        <taxon>Insecta</taxon>
        <taxon>Pterygota</taxon>
        <taxon>Palaeoptera</taxon>
        <taxon>Ephemeroptera</taxon>
        <taxon>Pisciforma</taxon>
        <taxon>Baetidae</taxon>
        <taxon>Cloeon</taxon>
    </lineage>
</organism>
<protein>
    <recommendedName>
        <fullName evidence="2">MBD domain-containing protein</fullName>
    </recommendedName>
</protein>
<feature type="compositionally biased region" description="Basic and acidic residues" evidence="1">
    <location>
        <begin position="504"/>
        <end position="515"/>
    </location>
</feature>
<dbReference type="Gene3D" id="3.30.890.10">
    <property type="entry name" value="Methyl-cpg-binding Protein 2, Chain A"/>
    <property type="match status" value="1"/>
</dbReference>
<accession>A0A8S1CEK6</accession>
<feature type="region of interest" description="Disordered" evidence="1">
    <location>
        <begin position="294"/>
        <end position="356"/>
    </location>
</feature>
<dbReference type="AlphaFoldDB" id="A0A8S1CEK6"/>
<dbReference type="InterPro" id="IPR016177">
    <property type="entry name" value="DNA-bd_dom_sf"/>
</dbReference>
<dbReference type="Proteomes" id="UP000494165">
    <property type="component" value="Unassembled WGS sequence"/>
</dbReference>
<dbReference type="Gene3D" id="1.10.340.30">
    <property type="entry name" value="Hypothetical protein, domain 2"/>
    <property type="match status" value="1"/>
</dbReference>
<dbReference type="GO" id="GO:0003677">
    <property type="term" value="F:DNA binding"/>
    <property type="evidence" value="ECO:0007669"/>
    <property type="project" value="InterPro"/>
</dbReference>
<feature type="compositionally biased region" description="Basic and acidic residues" evidence="1">
    <location>
        <begin position="321"/>
        <end position="332"/>
    </location>
</feature>
<gene>
    <name evidence="3" type="ORF">CLODIP_2_CD06557</name>
</gene>
<feature type="compositionally biased region" description="Polar residues" evidence="1">
    <location>
        <begin position="301"/>
        <end position="312"/>
    </location>
</feature>
<evidence type="ECO:0000256" key="1">
    <source>
        <dbReference type="SAM" id="MobiDB-lite"/>
    </source>
</evidence>
<dbReference type="Pfam" id="PF01429">
    <property type="entry name" value="MBD"/>
    <property type="match status" value="1"/>
</dbReference>
<dbReference type="SUPFAM" id="SSF54171">
    <property type="entry name" value="DNA-binding domain"/>
    <property type="match status" value="1"/>
</dbReference>
<dbReference type="InterPro" id="IPR001739">
    <property type="entry name" value="Methyl_CpG_DNA-bd"/>
</dbReference>
<comment type="caution">
    <text evidence="3">The sequence shown here is derived from an EMBL/GenBank/DDBJ whole genome shotgun (WGS) entry which is preliminary data.</text>
</comment>
<feature type="region of interest" description="Disordered" evidence="1">
    <location>
        <begin position="438"/>
        <end position="573"/>
    </location>
</feature>
<evidence type="ECO:0000259" key="2">
    <source>
        <dbReference type="PROSITE" id="PS50982"/>
    </source>
</evidence>
<keyword evidence="4" id="KW-1185">Reference proteome</keyword>